<dbReference type="AlphaFoldDB" id="A0A2T0R1U4"/>
<organism evidence="2 3">
    <name type="scientific">Kineococcus rhizosphaerae</name>
    <dbReference type="NCBI Taxonomy" id="559628"/>
    <lineage>
        <taxon>Bacteria</taxon>
        <taxon>Bacillati</taxon>
        <taxon>Actinomycetota</taxon>
        <taxon>Actinomycetes</taxon>
        <taxon>Kineosporiales</taxon>
        <taxon>Kineosporiaceae</taxon>
        <taxon>Kineococcus</taxon>
    </lineage>
</organism>
<accession>A0A2T0R1U4</accession>
<keyword evidence="1" id="KW-0472">Membrane</keyword>
<feature type="transmembrane region" description="Helical" evidence="1">
    <location>
        <begin position="181"/>
        <end position="200"/>
    </location>
</feature>
<name>A0A2T0R1U4_9ACTN</name>
<evidence type="ECO:0000256" key="1">
    <source>
        <dbReference type="SAM" id="Phobius"/>
    </source>
</evidence>
<dbReference type="EMBL" id="PVZF01000008">
    <property type="protein sequence ID" value="PRY13491.1"/>
    <property type="molecule type" value="Genomic_DNA"/>
</dbReference>
<keyword evidence="1" id="KW-0812">Transmembrane</keyword>
<reference evidence="2 3" key="1">
    <citation type="submission" date="2018-03" db="EMBL/GenBank/DDBJ databases">
        <title>Genomic Encyclopedia of Archaeal and Bacterial Type Strains, Phase II (KMG-II): from individual species to whole genera.</title>
        <authorList>
            <person name="Goeker M."/>
        </authorList>
    </citation>
    <scope>NUCLEOTIDE SEQUENCE [LARGE SCALE GENOMIC DNA]</scope>
    <source>
        <strain evidence="2 3">DSM 19711</strain>
    </source>
</reference>
<evidence type="ECO:0000313" key="3">
    <source>
        <dbReference type="Proteomes" id="UP000238083"/>
    </source>
</evidence>
<evidence type="ECO:0008006" key="4">
    <source>
        <dbReference type="Google" id="ProtNLM"/>
    </source>
</evidence>
<keyword evidence="1" id="KW-1133">Transmembrane helix</keyword>
<dbReference type="Proteomes" id="UP000238083">
    <property type="component" value="Unassembled WGS sequence"/>
</dbReference>
<gene>
    <name evidence="2" type="ORF">CLV37_108161</name>
</gene>
<sequence length="213" mass="22070">MAYRLSMAPRIARRFGVHTRPHVIALCAFFARRIGILCLVVAALQAVNSGPESLPVQGAGGPGTLISPIVPEGVAYVDGSANLDGIATITVDPTRLEGALAGGSLWLVWLCVGLGAIWSAALLRRFAEGDPFAPGNAQRLRSLAACVLVATHVAPLLKPLATHLVIARLGIGGLAPVWGSPVHPSLLVVLLLLLLAGALAEGRRLQLDSEGLV</sequence>
<proteinExistence type="predicted"/>
<keyword evidence="3" id="KW-1185">Reference proteome</keyword>
<dbReference type="RefSeq" id="WP_170127309.1">
    <property type="nucleotide sequence ID" value="NZ_PVZF01000008.1"/>
</dbReference>
<protein>
    <recommendedName>
        <fullName evidence="4">DUF2975 family protein</fullName>
    </recommendedName>
</protein>
<feature type="transmembrane region" description="Helical" evidence="1">
    <location>
        <begin position="103"/>
        <end position="123"/>
    </location>
</feature>
<comment type="caution">
    <text evidence="2">The sequence shown here is derived from an EMBL/GenBank/DDBJ whole genome shotgun (WGS) entry which is preliminary data.</text>
</comment>
<feature type="transmembrane region" description="Helical" evidence="1">
    <location>
        <begin position="143"/>
        <end position="161"/>
    </location>
</feature>
<feature type="transmembrane region" description="Helical" evidence="1">
    <location>
        <begin position="21"/>
        <end position="44"/>
    </location>
</feature>
<evidence type="ECO:0000313" key="2">
    <source>
        <dbReference type="EMBL" id="PRY13491.1"/>
    </source>
</evidence>